<dbReference type="GO" id="GO:0005783">
    <property type="term" value="C:endoplasmic reticulum"/>
    <property type="evidence" value="ECO:0007669"/>
    <property type="project" value="TreeGrafter"/>
</dbReference>
<dbReference type="InterPro" id="IPR046374">
    <property type="entry name" value="PDI_a_PDIR"/>
</dbReference>
<feature type="domain" description="Thioredoxin" evidence="4">
    <location>
        <begin position="580"/>
        <end position="706"/>
    </location>
</feature>
<sequence length="1090" mass="123087">MDRQAYWRILLLLCIILIQESVHAKKQKTAVITDLNDIKEFKKLLRTKTNVLILFVNNQKGSQSVTDVFKDTADAMKGQATLAIIDCNNSDGKKLCKKLKIGSDKSYYLKHYKDGEYHKDYDRNESVNSLSNFLRDPTGDLPWDEDPTATDIFHLQDGEALNKFLKKGAGAYKKSMIMFYAPWCGYCKTLKPEYVQAAADLKILLLLCIILIQESVHAKKQKTAVITDLNDIKEFKKLLRTKTNVLILFVNNQKGSQSVTDVFKDTADAMKGQATLAIIDCNNSDGKKLCKKLKIGSDKSYYLKHYKDGEYHKDYDRNESVNSLSNFLRDPTGDLPWDEDPTATDIFHLQDGEALNKFLKKGAGAYKKSMIMFYAPWCGYCKTLKPEYVQAAADLKGESLLAAIDVSKPGNSKIRQLYNITGFPTLLYYEKGQYKLPYNGENKRQAIVDFMRDPTTAMQQKKKEVVDESWSEDTDVVHLTAANFEDTLAKIKNALVVFYAPWCGHCKRIKPEFEKAAKRIKEEKIDGILAAVDATKQPDLASRFGVKGYPTLKYFSKGEYQFDAGHARQEEQIISFIKDPKEPPPPPPPEKPWAEEETPVRHLDSATFRNTLRKIKHAIIMFYAPWCGHCKSTKPEFVRAAENFADELMVAFGAVDCTTDQELCANYDVRGYPTIKYFSYFDKNIMDYTGGRKEADFISFIHNQAGTHPTAQKEIAGLKSGFGVEVVLVSDVDFENIIAAPNPSFVMFYAKWCKICNTAKPEITSLAVQLRREDSTVKVYAVDASENPKVSDLVGIKTVPTFKLFKNGKEIATYKGGRTTEDMFKFCVSHEKDPKESPVLRFLEKPWTEEETPVRHLDSATFQNTLRKIKHAIIMSHPPWCGYWSVKPGFVRAAENLADDLMVAFGAADCTLNQIKLHDNYDLQGCPTVNHFRYMDKNSQDTGGRKVAGFIPFVHNQARTYTTLSNEFTTQNTGFNDEVTIASDVDFERVIASPAPTFIMFYSPSCATCTQLKPDVNRLAVKLRQVESPVAVCAVNATENPRVADIVGITTLPLYNMYSNGNLIATYTGDRTSADMFEFCLIHHTVKIDS</sequence>
<feature type="domain" description="Thioredoxin" evidence="4">
    <location>
        <begin position="718"/>
        <end position="832"/>
    </location>
</feature>
<dbReference type="EMBL" id="NWSH01000478">
    <property type="protein sequence ID" value="PCG76107.1"/>
    <property type="molecule type" value="Genomic_DNA"/>
</dbReference>
<dbReference type="CDD" id="cd02961">
    <property type="entry name" value="PDI_a_family"/>
    <property type="match status" value="2"/>
</dbReference>
<dbReference type="PROSITE" id="PS00194">
    <property type="entry name" value="THIOREDOXIN_1"/>
    <property type="match status" value="4"/>
</dbReference>
<dbReference type="EMBL" id="NWSH01000478">
    <property type="protein sequence ID" value="PCG76108.1"/>
    <property type="molecule type" value="Genomic_DNA"/>
</dbReference>
<evidence type="ECO:0000259" key="4">
    <source>
        <dbReference type="PROSITE" id="PS51352"/>
    </source>
</evidence>
<dbReference type="GO" id="GO:0006457">
    <property type="term" value="P:protein folding"/>
    <property type="evidence" value="ECO:0007669"/>
    <property type="project" value="TreeGrafter"/>
</dbReference>
<dbReference type="PRINTS" id="PR00421">
    <property type="entry name" value="THIOREDOXIN"/>
</dbReference>
<evidence type="ECO:0000256" key="2">
    <source>
        <dbReference type="SAM" id="MobiDB-lite"/>
    </source>
</evidence>
<dbReference type="PROSITE" id="PS51352">
    <property type="entry name" value="THIOREDOXIN_2"/>
    <property type="match status" value="6"/>
</dbReference>
<name>A0A2A4JVP2_HELVI</name>
<gene>
    <name evidence="5" type="ORF">B5V51_10254</name>
</gene>
<dbReference type="Pfam" id="PF00085">
    <property type="entry name" value="Thioredoxin"/>
    <property type="match status" value="6"/>
</dbReference>
<dbReference type="InterPro" id="IPR036249">
    <property type="entry name" value="Thioredoxin-like_sf"/>
</dbReference>
<evidence type="ECO:0000256" key="3">
    <source>
        <dbReference type="SAM" id="SignalP"/>
    </source>
</evidence>
<dbReference type="STRING" id="7102.A0A2A4JVP2"/>
<dbReference type="PANTHER" id="PTHR45672:SF2">
    <property type="entry name" value="PROTEIN DISULFIDE-ISOMERASE A5"/>
    <property type="match status" value="1"/>
</dbReference>
<feature type="domain" description="Thioredoxin" evidence="4">
    <location>
        <begin position="451"/>
        <end position="579"/>
    </location>
</feature>
<evidence type="ECO:0000256" key="1">
    <source>
        <dbReference type="ARBA" id="ARBA00006347"/>
    </source>
</evidence>
<comment type="caution">
    <text evidence="5">The sequence shown here is derived from an EMBL/GenBank/DDBJ whole genome shotgun (WGS) entry which is preliminary data.</text>
</comment>
<dbReference type="InterPro" id="IPR017937">
    <property type="entry name" value="Thioredoxin_CS"/>
</dbReference>
<feature type="domain" description="Thioredoxin" evidence="4">
    <location>
        <begin position="140"/>
        <end position="272"/>
    </location>
</feature>
<feature type="domain" description="Thioredoxin" evidence="4">
    <location>
        <begin position="334"/>
        <end position="450"/>
    </location>
</feature>
<dbReference type="AlphaFoldDB" id="A0A2A4JVP2"/>
<dbReference type="InterPro" id="IPR013766">
    <property type="entry name" value="Thioredoxin_domain"/>
</dbReference>
<dbReference type="Gene3D" id="3.40.30.10">
    <property type="entry name" value="Glutaredoxin"/>
    <property type="match status" value="9"/>
</dbReference>
<feature type="region of interest" description="Disordered" evidence="2">
    <location>
        <begin position="577"/>
        <end position="600"/>
    </location>
</feature>
<accession>A0A2A4JVP2</accession>
<protein>
    <recommendedName>
        <fullName evidence="4">Thioredoxin domain-containing protein</fullName>
    </recommendedName>
</protein>
<dbReference type="PANTHER" id="PTHR45672">
    <property type="entry name" value="PROTEIN DISULFIDE-ISOMERASE C17H9.14C-RELATED"/>
    <property type="match status" value="1"/>
</dbReference>
<keyword evidence="3" id="KW-0732">Signal</keyword>
<dbReference type="CDD" id="cd02997">
    <property type="entry name" value="PDI_a_PDIR"/>
    <property type="match status" value="2"/>
</dbReference>
<proteinExistence type="inferred from homology"/>
<dbReference type="SUPFAM" id="SSF52833">
    <property type="entry name" value="Thioredoxin-like"/>
    <property type="match status" value="9"/>
</dbReference>
<feature type="domain" description="Thioredoxin" evidence="4">
    <location>
        <begin position="959"/>
        <end position="1087"/>
    </location>
</feature>
<comment type="similarity">
    <text evidence="1">Belongs to the protein disulfide isomerase family.</text>
</comment>
<dbReference type="InterPro" id="IPR051063">
    <property type="entry name" value="PDI"/>
</dbReference>
<reference evidence="5" key="1">
    <citation type="submission" date="2017-09" db="EMBL/GenBank/DDBJ databases">
        <title>Contemporary evolution of a Lepidopteran species, Heliothis virescens, in response to modern agricultural practices.</title>
        <authorList>
            <person name="Fritz M.L."/>
            <person name="Deyonke A.M."/>
            <person name="Papanicolaou A."/>
            <person name="Micinski S."/>
            <person name="Westbrook J."/>
            <person name="Gould F."/>
        </authorList>
    </citation>
    <scope>NUCLEOTIDE SEQUENCE [LARGE SCALE GENOMIC DNA]</scope>
    <source>
        <strain evidence="5">HvINT-</strain>
        <tissue evidence="5">Whole body</tissue>
    </source>
</reference>
<organism evidence="5">
    <name type="scientific">Heliothis virescens</name>
    <name type="common">Tobacco budworm moth</name>
    <dbReference type="NCBI Taxonomy" id="7102"/>
    <lineage>
        <taxon>Eukaryota</taxon>
        <taxon>Metazoa</taxon>
        <taxon>Ecdysozoa</taxon>
        <taxon>Arthropoda</taxon>
        <taxon>Hexapoda</taxon>
        <taxon>Insecta</taxon>
        <taxon>Pterygota</taxon>
        <taxon>Neoptera</taxon>
        <taxon>Endopterygota</taxon>
        <taxon>Lepidoptera</taxon>
        <taxon>Glossata</taxon>
        <taxon>Ditrysia</taxon>
        <taxon>Noctuoidea</taxon>
        <taxon>Noctuidae</taxon>
        <taxon>Heliothinae</taxon>
        <taxon>Heliothis</taxon>
    </lineage>
</organism>
<dbReference type="GO" id="GO:0003756">
    <property type="term" value="F:protein disulfide isomerase activity"/>
    <property type="evidence" value="ECO:0007669"/>
    <property type="project" value="InterPro"/>
</dbReference>
<feature type="chain" id="PRO_5013508218" description="Thioredoxin domain-containing protein" evidence="3">
    <location>
        <begin position="25"/>
        <end position="1090"/>
    </location>
</feature>
<evidence type="ECO:0000313" key="5">
    <source>
        <dbReference type="EMBL" id="PCG76107.1"/>
    </source>
</evidence>
<feature type="signal peptide" evidence="3">
    <location>
        <begin position="1"/>
        <end position="24"/>
    </location>
</feature>